<dbReference type="Gene3D" id="3.40.50.1110">
    <property type="entry name" value="SGNH hydrolase"/>
    <property type="match status" value="1"/>
</dbReference>
<dbReference type="RefSeq" id="WP_289456388.1">
    <property type="nucleotide sequence ID" value="NZ_JAUCAQ010000012.1"/>
</dbReference>
<accession>A0ABT7RZ78</accession>
<organism evidence="2 3">
    <name type="scientific">Leuconostoc falkenbergense</name>
    <dbReference type="NCBI Taxonomy" id="2766470"/>
    <lineage>
        <taxon>Bacteria</taxon>
        <taxon>Bacillati</taxon>
        <taxon>Bacillota</taxon>
        <taxon>Bacilli</taxon>
        <taxon>Lactobacillales</taxon>
        <taxon>Lactobacillaceae</taxon>
        <taxon>Leuconostoc</taxon>
    </lineage>
</organism>
<dbReference type="InterPro" id="IPR013830">
    <property type="entry name" value="SGNH_hydro"/>
</dbReference>
<keyword evidence="2" id="KW-0378">Hydrolase</keyword>
<dbReference type="Proteomes" id="UP001242903">
    <property type="component" value="Unassembled WGS sequence"/>
</dbReference>
<reference evidence="2 3" key="1">
    <citation type="submission" date="2023-06" db="EMBL/GenBank/DDBJ databases">
        <title>Draft Genome Sequences of lactic acid bacteria strains isolated from fermented milk products.</title>
        <authorList>
            <person name="Elcheninov A.G."/>
            <person name="Klyukina A."/>
            <person name="Zayulina K.S."/>
            <person name="Gavirova L.A."/>
            <person name="Shcherbakova P.A."/>
            <person name="Shestakov A.I."/>
            <person name="Kublanov I.V."/>
            <person name="Kochetkova T.V."/>
        </authorList>
    </citation>
    <scope>NUCLEOTIDE SEQUENCE [LARGE SCALE GENOMIC DNA]</scope>
    <source>
        <strain evidence="2 3">TOM.81</strain>
    </source>
</reference>
<proteinExistence type="predicted"/>
<comment type="caution">
    <text evidence="2">The sequence shown here is derived from an EMBL/GenBank/DDBJ whole genome shotgun (WGS) entry which is preliminary data.</text>
</comment>
<dbReference type="InterPro" id="IPR051532">
    <property type="entry name" value="Ester_Hydrolysis_Enzymes"/>
</dbReference>
<dbReference type="Pfam" id="PF13472">
    <property type="entry name" value="Lipase_GDSL_2"/>
    <property type="match status" value="1"/>
</dbReference>
<feature type="domain" description="SGNH hydrolase-type esterase" evidence="1">
    <location>
        <begin position="421"/>
        <end position="610"/>
    </location>
</feature>
<dbReference type="EC" id="3.1.-.-" evidence="2"/>
<gene>
    <name evidence="2" type="ORF">QUE93_06210</name>
</gene>
<dbReference type="PANTHER" id="PTHR30383">
    <property type="entry name" value="THIOESTERASE 1/PROTEASE 1/LYSOPHOSPHOLIPASE L1"/>
    <property type="match status" value="1"/>
</dbReference>
<evidence type="ECO:0000313" key="3">
    <source>
        <dbReference type="Proteomes" id="UP001242903"/>
    </source>
</evidence>
<name>A0ABT7RZ78_9LACO</name>
<protein>
    <submittedName>
        <fullName evidence="2">SGNH/GDSL hydrolase family protein</fullName>
        <ecNumber evidence="2">3.1.-.-</ecNumber>
    </submittedName>
</protein>
<dbReference type="InterPro" id="IPR036514">
    <property type="entry name" value="SGNH_hydro_sf"/>
</dbReference>
<sequence>MVDRDTVDYRDTSSFDDSSLQDVQTIKSAILHKQYGKDVRSALSQLPDSLIKLFGDTGGNSNAEVEEARGEFETLGLHEQAQNAGIDKVTAEVQNARTNSSSQIFPTLKERIDNQESKIDNRIDNKLAQISSVPETFANLAALKNTYPNGRTGIFVTADTGHKYIWANNMWNDAGVYQSVGIADSSVKNNMLANNTSIGIVFPSGDNPLNFNTAAHTLTIQTSINIVVRGSNQYSVPAQTLSLKNAVGNNHYIVYDTITGNLGLFDGATIDDTKVIIGGVRDLIFYINGPYTVDGFYPYGNDRQAYYSIYSNGSGITVDTTNKTINLNGLFFNYGSLNIPLTNKSITYNTDGPLFVYYNAVSKEIQMEMPPINTTSDRVFLGWIRPLNATYSLNVSEKQIKFTPVLPDNEYLSTLPNIIGLGDSITAGYVPNASLNGGWPTILSQNVGITVYNEGVSSATIQNGSANDSISFVNRSATIDFSRANDVVIFGGTNDFAQNLPIGNISDNTPNSLYGAMNIIFSKIYASNPNAKVYIVLPMWRARITGGNVDVETTPNSIGLLLKDYCEALKNVANKYNVPYLDAYHNMGINSINSTNWLSDGLHPNDIGYAHLANLIGNFVKTKQ</sequence>
<dbReference type="GO" id="GO:0016787">
    <property type="term" value="F:hydrolase activity"/>
    <property type="evidence" value="ECO:0007669"/>
    <property type="project" value="UniProtKB-KW"/>
</dbReference>
<dbReference type="EMBL" id="JAUCAQ010000012">
    <property type="protein sequence ID" value="MDM7646607.1"/>
    <property type="molecule type" value="Genomic_DNA"/>
</dbReference>
<dbReference type="SUPFAM" id="SSF52266">
    <property type="entry name" value="SGNH hydrolase"/>
    <property type="match status" value="1"/>
</dbReference>
<evidence type="ECO:0000259" key="1">
    <source>
        <dbReference type="Pfam" id="PF13472"/>
    </source>
</evidence>
<dbReference type="CDD" id="cd00229">
    <property type="entry name" value="SGNH_hydrolase"/>
    <property type="match status" value="1"/>
</dbReference>
<keyword evidence="3" id="KW-1185">Reference proteome</keyword>
<evidence type="ECO:0000313" key="2">
    <source>
        <dbReference type="EMBL" id="MDM7646607.1"/>
    </source>
</evidence>